<gene>
    <name evidence="1" type="ORF">ASZ90_016708</name>
</gene>
<reference evidence="1" key="1">
    <citation type="journal article" date="2015" name="Proc. Natl. Acad. Sci. U.S.A.">
        <title>Networks of energetic and metabolic interactions define dynamics in microbial communities.</title>
        <authorList>
            <person name="Embree M."/>
            <person name="Liu J.K."/>
            <person name="Al-Bassam M.M."/>
            <person name="Zengler K."/>
        </authorList>
    </citation>
    <scope>NUCLEOTIDE SEQUENCE</scope>
</reference>
<sequence>MDKFMEMAKKMEQMSPDERKHVMMKNRSMCICSGCPTYTSCMKEKNELLFCSTGKSACAVEMKACICPTCPVTNMMGLSHAYYCAKGSEKELRGM</sequence>
<comment type="caution">
    <text evidence="1">The sequence shown here is derived from an EMBL/GenBank/DDBJ whole genome shotgun (WGS) entry which is preliminary data.</text>
</comment>
<evidence type="ECO:0000313" key="1">
    <source>
        <dbReference type="EMBL" id="KUG07911.1"/>
    </source>
</evidence>
<evidence type="ECO:0008006" key="2">
    <source>
        <dbReference type="Google" id="ProtNLM"/>
    </source>
</evidence>
<dbReference type="Pfam" id="PF10967">
    <property type="entry name" value="DUF2769"/>
    <property type="match status" value="1"/>
</dbReference>
<organism evidence="1">
    <name type="scientific">hydrocarbon metagenome</name>
    <dbReference type="NCBI Taxonomy" id="938273"/>
    <lineage>
        <taxon>unclassified sequences</taxon>
        <taxon>metagenomes</taxon>
        <taxon>ecological metagenomes</taxon>
    </lineage>
</organism>
<dbReference type="InterPro" id="IPR020075">
    <property type="entry name" value="Uncharacterised_AF2234"/>
</dbReference>
<name>A0A0W8EGR7_9ZZZZ</name>
<protein>
    <recommendedName>
        <fullName evidence="2">DUF2769 domain-containing protein</fullName>
    </recommendedName>
</protein>
<dbReference type="AlphaFoldDB" id="A0A0W8EGR7"/>
<proteinExistence type="predicted"/>
<accession>A0A0W8EGR7</accession>
<dbReference type="EMBL" id="LNQE01001761">
    <property type="protein sequence ID" value="KUG07911.1"/>
    <property type="molecule type" value="Genomic_DNA"/>
</dbReference>